<gene>
    <name evidence="9" type="ORF">EZS28_007383</name>
</gene>
<sequence>MLNDHERLTPHTYEDYEIIDDLTTGAFGRVLVVKLKALPNKLWIMKRLRYLKEKDKRIADEEVAMLKLAGSKYTVKYVESFTFDVDLCIVMEYCEGGNLRELIKKMKTQTIKERKDQCYNIFYQVLMNLKHLHSLKIVHRDLKPENIFLDQDGNAKTGDFGLAQKMESRSQVYAAGTQNYQPPEAHNFKKMTEASDVWALGVIIVELLTDAHPFEGQTLDETVANIKAGRFKPLPDYVKGELKEMILSMINTDPVRRPTAEELLDSDIMQLLAKIEREKEKNKNLNEEKEKEIEKNQTLEQQKNDAEEKENIKETRVQELEEQINELNEQIIQLQLPCLVLKQIREDLKKPLEGTDEQKKELIEIQENDCKLLSRTVKDNEYDDIGIKRVTESGVVESLLFIINNRDLNSIARTYSDVFFKIIAHSNDEVNVLIYNKKPYPVLIRLLEHTDDLVASDAIASIFLLLEAGSNTIPYTDPHPHYQTIQACDGLNKIFSLYQQNGSKYSRDRSAFCIGQLFRAREISDLTMRQEIINHLKSLLSEVDDWTKEKAKEALKYLAQNEENRSVILSEIELKKIEQDLKQPIVGTEEQQQILKQKQETDLILLQLVLEGLDDDELRLQIIQYGIIESLLIIFTNRDLNSIARTYSETFIDLLNNSSDEVDLLIYSKKPYPGLIRLLEHSDDEIAFDAIASIFNILESGSDTTSDKEPHPHYQTIQESDGINKIFSLFQKNGSKYSRDRSALCIGYLFRAREITDLTMRQEIINHLKSLLSDSDYRIKERTKDALKYLAQNEANRSEIMKNIDLNAISKNLQKELKGTEDEKKEIIKLQETDCLLLDSVLDEREDFQLRSDAINVGIIDVLLHIFASRNLVDITRPYIDTFFVFTHPYSFQVSKLLVDKQPFPLLLRLLDHDDEIVVSNILVSIDNILYAGAIGTQLNSQHPYYTDLASAGGIEKIFSLFKVTTNGFSKKVSAICLGIVHRAQEIKDADMRKEVIAHLKSTINDPDEETRNEIKVALKCLVQN</sequence>
<dbReference type="SUPFAM" id="SSF56112">
    <property type="entry name" value="Protein kinase-like (PK-like)"/>
    <property type="match status" value="1"/>
</dbReference>
<dbReference type="OrthoDB" id="4062651at2759"/>
<organism evidence="9 10">
    <name type="scientific">Streblomastix strix</name>
    <dbReference type="NCBI Taxonomy" id="222440"/>
    <lineage>
        <taxon>Eukaryota</taxon>
        <taxon>Metamonada</taxon>
        <taxon>Preaxostyla</taxon>
        <taxon>Oxymonadida</taxon>
        <taxon>Streblomastigidae</taxon>
        <taxon>Streblomastix</taxon>
    </lineage>
</organism>
<keyword evidence="6" id="KW-0175">Coiled coil</keyword>
<feature type="coiled-coil region" evidence="6">
    <location>
        <begin position="803"/>
        <end position="830"/>
    </location>
</feature>
<dbReference type="AlphaFoldDB" id="A0A5J4WQQ2"/>
<dbReference type="PROSITE" id="PS00108">
    <property type="entry name" value="PROTEIN_KINASE_ST"/>
    <property type="match status" value="1"/>
</dbReference>
<keyword evidence="5" id="KW-0067">ATP-binding</keyword>
<evidence type="ECO:0000313" key="10">
    <source>
        <dbReference type="Proteomes" id="UP000324800"/>
    </source>
</evidence>
<dbReference type="EC" id="2.7.11.1" evidence="1"/>
<evidence type="ECO:0000256" key="3">
    <source>
        <dbReference type="ARBA" id="ARBA00022741"/>
    </source>
</evidence>
<protein>
    <recommendedName>
        <fullName evidence="1">non-specific serine/threonine protein kinase</fullName>
        <ecNumber evidence="1">2.7.11.1</ecNumber>
    </recommendedName>
</protein>
<evidence type="ECO:0000259" key="8">
    <source>
        <dbReference type="PROSITE" id="PS50011"/>
    </source>
</evidence>
<dbReference type="PROSITE" id="PS50011">
    <property type="entry name" value="PROTEIN_KINASE_DOM"/>
    <property type="match status" value="1"/>
</dbReference>
<keyword evidence="9" id="KW-0723">Serine/threonine-protein kinase</keyword>
<dbReference type="Pfam" id="PF00069">
    <property type="entry name" value="Pkinase"/>
    <property type="match status" value="1"/>
</dbReference>
<keyword evidence="3" id="KW-0547">Nucleotide-binding</keyword>
<proteinExistence type="predicted"/>
<name>A0A5J4WQQ2_9EUKA</name>
<keyword evidence="4 9" id="KW-0418">Kinase</keyword>
<evidence type="ECO:0000256" key="6">
    <source>
        <dbReference type="SAM" id="Coils"/>
    </source>
</evidence>
<comment type="caution">
    <text evidence="9">The sequence shown here is derived from an EMBL/GenBank/DDBJ whole genome shotgun (WGS) entry which is preliminary data.</text>
</comment>
<feature type="region of interest" description="Disordered" evidence="7">
    <location>
        <begin position="282"/>
        <end position="310"/>
    </location>
</feature>
<evidence type="ECO:0000256" key="7">
    <source>
        <dbReference type="SAM" id="MobiDB-lite"/>
    </source>
</evidence>
<dbReference type="InterPro" id="IPR000719">
    <property type="entry name" value="Prot_kinase_dom"/>
</dbReference>
<evidence type="ECO:0000313" key="9">
    <source>
        <dbReference type="EMBL" id="KAA6397093.1"/>
    </source>
</evidence>
<evidence type="ECO:0000256" key="5">
    <source>
        <dbReference type="ARBA" id="ARBA00022840"/>
    </source>
</evidence>
<keyword evidence="2" id="KW-0808">Transferase</keyword>
<dbReference type="Gene3D" id="1.10.510.10">
    <property type="entry name" value="Transferase(Phosphotransferase) domain 1"/>
    <property type="match status" value="1"/>
</dbReference>
<reference evidence="9 10" key="1">
    <citation type="submission" date="2019-03" db="EMBL/GenBank/DDBJ databases">
        <title>Single cell metagenomics reveals metabolic interactions within the superorganism composed of flagellate Streblomastix strix and complex community of Bacteroidetes bacteria on its surface.</title>
        <authorList>
            <person name="Treitli S.C."/>
            <person name="Kolisko M."/>
            <person name="Husnik F."/>
            <person name="Keeling P."/>
            <person name="Hampl V."/>
        </authorList>
    </citation>
    <scope>NUCLEOTIDE SEQUENCE [LARGE SCALE GENOMIC DNA]</scope>
    <source>
        <strain evidence="9">ST1C</strain>
    </source>
</reference>
<dbReference type="GO" id="GO:0005524">
    <property type="term" value="F:ATP binding"/>
    <property type="evidence" value="ECO:0007669"/>
    <property type="project" value="UniProtKB-KW"/>
</dbReference>
<dbReference type="PANTHER" id="PTHR43671">
    <property type="entry name" value="SERINE/THREONINE-PROTEIN KINASE NEK"/>
    <property type="match status" value="1"/>
</dbReference>
<dbReference type="InterPro" id="IPR011009">
    <property type="entry name" value="Kinase-like_dom_sf"/>
</dbReference>
<dbReference type="PANTHER" id="PTHR43671:SF13">
    <property type="entry name" value="SERINE_THREONINE-PROTEIN KINASE NEK2"/>
    <property type="match status" value="1"/>
</dbReference>
<dbReference type="Gene3D" id="1.25.10.10">
    <property type="entry name" value="Leucine-rich Repeat Variant"/>
    <property type="match status" value="2"/>
</dbReference>
<evidence type="ECO:0000256" key="2">
    <source>
        <dbReference type="ARBA" id="ARBA00022679"/>
    </source>
</evidence>
<evidence type="ECO:0000256" key="1">
    <source>
        <dbReference type="ARBA" id="ARBA00012513"/>
    </source>
</evidence>
<dbReference type="SMART" id="SM00220">
    <property type="entry name" value="S_TKc"/>
    <property type="match status" value="1"/>
</dbReference>
<dbReference type="Proteomes" id="UP000324800">
    <property type="component" value="Unassembled WGS sequence"/>
</dbReference>
<dbReference type="InterPro" id="IPR008271">
    <property type="entry name" value="Ser/Thr_kinase_AS"/>
</dbReference>
<evidence type="ECO:0000256" key="4">
    <source>
        <dbReference type="ARBA" id="ARBA00022777"/>
    </source>
</evidence>
<accession>A0A5J4WQQ2</accession>
<dbReference type="GO" id="GO:0004674">
    <property type="term" value="F:protein serine/threonine kinase activity"/>
    <property type="evidence" value="ECO:0007669"/>
    <property type="project" value="UniProtKB-KW"/>
</dbReference>
<dbReference type="InterPro" id="IPR050660">
    <property type="entry name" value="NEK_Ser/Thr_kinase"/>
</dbReference>
<dbReference type="InterPro" id="IPR011989">
    <property type="entry name" value="ARM-like"/>
</dbReference>
<dbReference type="SUPFAM" id="SSF48371">
    <property type="entry name" value="ARM repeat"/>
    <property type="match status" value="1"/>
</dbReference>
<dbReference type="InterPro" id="IPR016024">
    <property type="entry name" value="ARM-type_fold"/>
</dbReference>
<dbReference type="EMBL" id="SNRW01001263">
    <property type="protein sequence ID" value="KAA6397093.1"/>
    <property type="molecule type" value="Genomic_DNA"/>
</dbReference>
<feature type="domain" description="Protein kinase" evidence="8">
    <location>
        <begin position="16"/>
        <end position="272"/>
    </location>
</feature>